<dbReference type="AlphaFoldDB" id="A0A4R6DYA7"/>
<keyword evidence="2" id="KW-1185">Reference proteome</keyword>
<name>A0A4R6DYA7_SCAGO</name>
<dbReference type="InterPro" id="IPR031451">
    <property type="entry name" value="MqsR_toxin"/>
</dbReference>
<dbReference type="Pfam" id="PF15723">
    <property type="entry name" value="MqsR_toxin"/>
    <property type="match status" value="1"/>
</dbReference>
<organism evidence="1 2">
    <name type="scientific">Scandinavium goeteborgense</name>
    <dbReference type="NCBI Taxonomy" id="1851514"/>
    <lineage>
        <taxon>Bacteria</taxon>
        <taxon>Pseudomonadati</taxon>
        <taxon>Pseudomonadota</taxon>
        <taxon>Gammaproteobacteria</taxon>
        <taxon>Enterobacterales</taxon>
        <taxon>Enterobacteriaceae</taxon>
        <taxon>Scandinavium</taxon>
    </lineage>
</organism>
<dbReference type="Proteomes" id="UP000295530">
    <property type="component" value="Unassembled WGS sequence"/>
</dbReference>
<dbReference type="GO" id="GO:0009372">
    <property type="term" value="P:quorum sensing"/>
    <property type="evidence" value="ECO:0007669"/>
    <property type="project" value="InterPro"/>
</dbReference>
<evidence type="ECO:0000313" key="2">
    <source>
        <dbReference type="Proteomes" id="UP000295530"/>
    </source>
</evidence>
<reference evidence="1 2" key="1">
    <citation type="submission" date="2019-03" db="EMBL/GenBank/DDBJ databases">
        <title>Genomic analyses of the natural microbiome of Caenorhabditis elegans.</title>
        <authorList>
            <person name="Samuel B."/>
        </authorList>
    </citation>
    <scope>NUCLEOTIDE SEQUENCE [LARGE SCALE GENOMIC DNA]</scope>
    <source>
        <strain evidence="1 2">BIGb0156</strain>
    </source>
</reference>
<dbReference type="EMBL" id="SNVX01000021">
    <property type="protein sequence ID" value="TDN50293.1"/>
    <property type="molecule type" value="Genomic_DNA"/>
</dbReference>
<dbReference type="RefSeq" id="WP_247904379.1">
    <property type="nucleotide sequence ID" value="NZ_SNVX01000021.1"/>
</dbReference>
<proteinExistence type="predicted"/>
<dbReference type="InterPro" id="IPR038493">
    <property type="entry name" value="MqsR_sf"/>
</dbReference>
<dbReference type="Gene3D" id="3.30.2310.40">
    <property type="match status" value="1"/>
</dbReference>
<comment type="caution">
    <text evidence="1">The sequence shown here is derived from an EMBL/GenBank/DDBJ whole genome shotgun (WGS) entry which is preliminary data.</text>
</comment>
<accession>A0A4R6DYA7</accession>
<protein>
    <submittedName>
        <fullName evidence="1">Motility quorum-sensing regulator/GCU-specific mRNA interferase toxin</fullName>
    </submittedName>
</protein>
<dbReference type="GO" id="GO:0017148">
    <property type="term" value="P:negative regulation of translation"/>
    <property type="evidence" value="ECO:0007669"/>
    <property type="project" value="InterPro"/>
</dbReference>
<sequence>MMEKGTPYTRLHIIKQKVREGKVRAKASAYEGAEELGFTQPLLPWLCDIILMLRPCDFYKSMTALHDHTLWHEVYRPICGRQKIYMKLIVQEGVLVVSFKEL</sequence>
<evidence type="ECO:0000313" key="1">
    <source>
        <dbReference type="EMBL" id="TDN50293.1"/>
    </source>
</evidence>
<dbReference type="GO" id="GO:0044010">
    <property type="term" value="P:single-species biofilm formation"/>
    <property type="evidence" value="ECO:0007669"/>
    <property type="project" value="InterPro"/>
</dbReference>
<gene>
    <name evidence="1" type="ORF">EC847_12136</name>
</gene>